<sequence length="360" mass="37700">MTRTKKVLLAGGVAACAVIAFCADRALLGDGRTQQTNDAYIVADFSIVAPKVSGLIDAVTVEDNQQVRAGQELAHIDDRDCRAAVAAAEAALAAAQAKVENLTAELARQKPIIEQTEATIRADDAALGFAQANAMRYHNLSLGGAGSLEQQQQSASQLRQAMAAKDRDTAAAAAARHELAVLDAQRNEAAAEVKRAQATLDQARLNLSYTRILAPIDGVIGQRSVRVGNYVSPGTALLAVVPLRSAYVLANFQETQLTHMASGQKARITVDSFPGQTLTGTVDSVAPASGIAFSPIPPDNATGNFTKVVQRIPLKIRFDPGQALVQRLRVGMSVDVSLDTAGSGDDGQGASQTLNHVAGR</sequence>
<dbReference type="RefSeq" id="WP_145618928.1">
    <property type="nucleotide sequence ID" value="NZ_JAYNFR010000043.1"/>
</dbReference>
<evidence type="ECO:0000256" key="2">
    <source>
        <dbReference type="SAM" id="MobiDB-lite"/>
    </source>
</evidence>
<keyword evidence="3" id="KW-0732">Signal</keyword>
<dbReference type="Gene3D" id="1.10.287.470">
    <property type="entry name" value="Helix hairpin bin"/>
    <property type="match status" value="1"/>
</dbReference>
<feature type="domain" description="CusB-like beta-barrel" evidence="5">
    <location>
        <begin position="249"/>
        <end position="288"/>
    </location>
</feature>
<protein>
    <submittedName>
        <fullName evidence="6">Membrane fusion protein (Multidrug efflux system)</fullName>
    </submittedName>
</protein>
<evidence type="ECO:0000256" key="1">
    <source>
        <dbReference type="SAM" id="Coils"/>
    </source>
</evidence>
<evidence type="ECO:0000256" key="3">
    <source>
        <dbReference type="SAM" id="SignalP"/>
    </source>
</evidence>
<feature type="region of interest" description="Disordered" evidence="2">
    <location>
        <begin position="340"/>
        <end position="360"/>
    </location>
</feature>
<feature type="domain" description="Multidrug resistance protein MdtA-like barrel-sandwich hybrid" evidence="4">
    <location>
        <begin position="48"/>
        <end position="241"/>
    </location>
</feature>
<evidence type="ECO:0000313" key="7">
    <source>
        <dbReference type="Proteomes" id="UP000316545"/>
    </source>
</evidence>
<dbReference type="InterPro" id="IPR058792">
    <property type="entry name" value="Beta-barrel_RND_2"/>
</dbReference>
<comment type="caution">
    <text evidence="6">The sequence shown here is derived from an EMBL/GenBank/DDBJ whole genome shotgun (WGS) entry which is preliminary data.</text>
</comment>
<dbReference type="GO" id="GO:0055085">
    <property type="term" value="P:transmembrane transport"/>
    <property type="evidence" value="ECO:0007669"/>
    <property type="project" value="InterPro"/>
</dbReference>
<feature type="compositionally biased region" description="Polar residues" evidence="2">
    <location>
        <begin position="349"/>
        <end position="360"/>
    </location>
</feature>
<organism evidence="6 7">
    <name type="scientific">Nitrospirillum amazonense</name>
    <dbReference type="NCBI Taxonomy" id="28077"/>
    <lineage>
        <taxon>Bacteria</taxon>
        <taxon>Pseudomonadati</taxon>
        <taxon>Pseudomonadota</taxon>
        <taxon>Alphaproteobacteria</taxon>
        <taxon>Rhodospirillales</taxon>
        <taxon>Azospirillaceae</taxon>
        <taxon>Nitrospirillum</taxon>
    </lineage>
</organism>
<feature type="signal peptide" evidence="3">
    <location>
        <begin position="1"/>
        <end position="22"/>
    </location>
</feature>
<dbReference type="AlphaFoldDB" id="A0A560FNQ9"/>
<evidence type="ECO:0000259" key="5">
    <source>
        <dbReference type="Pfam" id="PF25954"/>
    </source>
</evidence>
<reference evidence="6 7" key="1">
    <citation type="submission" date="2019-06" db="EMBL/GenBank/DDBJ databases">
        <title>Genomic Encyclopedia of Type Strains, Phase IV (KMG-V): Genome sequencing to study the core and pangenomes of soil and plant-associated prokaryotes.</title>
        <authorList>
            <person name="Whitman W."/>
        </authorList>
    </citation>
    <scope>NUCLEOTIDE SEQUENCE [LARGE SCALE GENOMIC DNA]</scope>
    <source>
        <strain evidence="6 7">BR 11865</strain>
    </source>
</reference>
<dbReference type="InterPro" id="IPR058625">
    <property type="entry name" value="MdtA-like_BSH"/>
</dbReference>
<gene>
    <name evidence="6" type="ORF">FBZ88_114113</name>
</gene>
<dbReference type="InterPro" id="IPR050739">
    <property type="entry name" value="MFP"/>
</dbReference>
<dbReference type="SUPFAM" id="SSF111369">
    <property type="entry name" value="HlyD-like secretion proteins"/>
    <property type="match status" value="2"/>
</dbReference>
<dbReference type="EMBL" id="VITO01000014">
    <property type="protein sequence ID" value="TWB23190.1"/>
    <property type="molecule type" value="Genomic_DNA"/>
</dbReference>
<name>A0A560FNQ9_9PROT</name>
<evidence type="ECO:0000259" key="4">
    <source>
        <dbReference type="Pfam" id="PF25917"/>
    </source>
</evidence>
<dbReference type="PANTHER" id="PTHR30386">
    <property type="entry name" value="MEMBRANE FUSION SUBUNIT OF EMRAB-TOLC MULTIDRUG EFFLUX PUMP"/>
    <property type="match status" value="1"/>
</dbReference>
<feature type="coiled-coil region" evidence="1">
    <location>
        <begin position="148"/>
        <end position="206"/>
    </location>
</feature>
<feature type="chain" id="PRO_5021938173" evidence="3">
    <location>
        <begin position="23"/>
        <end position="360"/>
    </location>
</feature>
<dbReference type="Proteomes" id="UP000316545">
    <property type="component" value="Unassembled WGS sequence"/>
</dbReference>
<dbReference type="PANTHER" id="PTHR30386:SF24">
    <property type="entry name" value="MULTIDRUG RESISTANCE EFFLUX PUMP"/>
    <property type="match status" value="1"/>
</dbReference>
<accession>A0A560FNQ9</accession>
<dbReference type="Pfam" id="PF25954">
    <property type="entry name" value="Beta-barrel_RND_2"/>
    <property type="match status" value="1"/>
</dbReference>
<keyword evidence="1" id="KW-0175">Coiled coil</keyword>
<dbReference type="Pfam" id="PF25917">
    <property type="entry name" value="BSH_RND"/>
    <property type="match status" value="1"/>
</dbReference>
<evidence type="ECO:0000313" key="6">
    <source>
        <dbReference type="EMBL" id="TWB23190.1"/>
    </source>
</evidence>
<keyword evidence="7" id="KW-1185">Reference proteome</keyword>
<dbReference type="Gene3D" id="2.40.30.170">
    <property type="match status" value="1"/>
</dbReference>
<proteinExistence type="predicted"/>
<dbReference type="Gene3D" id="2.40.50.100">
    <property type="match status" value="1"/>
</dbReference>